<dbReference type="eggNOG" id="COG1639">
    <property type="taxonomic scope" value="Bacteria"/>
</dbReference>
<keyword evidence="8" id="KW-1185">Reference proteome</keyword>
<dbReference type="InterPro" id="IPR013976">
    <property type="entry name" value="HDOD"/>
</dbReference>
<dbReference type="AlphaFoldDB" id="I0HUF8"/>
<keyword evidence="4" id="KW-0067">ATP-binding</keyword>
<proteinExistence type="predicted"/>
<accession>I0HUF8</accession>
<dbReference type="InterPro" id="IPR011009">
    <property type="entry name" value="Kinase-like_dom_sf"/>
</dbReference>
<evidence type="ECO:0000256" key="4">
    <source>
        <dbReference type="ARBA" id="ARBA00022840"/>
    </source>
</evidence>
<keyword evidence="2" id="KW-0547">Nucleotide-binding</keyword>
<feature type="domain" description="Protein kinase" evidence="5">
    <location>
        <begin position="12"/>
        <end position="263"/>
    </location>
</feature>
<dbReference type="Gene3D" id="1.10.510.10">
    <property type="entry name" value="Transferase(Phosphotransferase) domain 1"/>
    <property type="match status" value="1"/>
</dbReference>
<dbReference type="Gene3D" id="3.30.450.40">
    <property type="match status" value="1"/>
</dbReference>
<dbReference type="GO" id="GO:0005524">
    <property type="term" value="F:ATP binding"/>
    <property type="evidence" value="ECO:0007669"/>
    <property type="project" value="UniProtKB-KW"/>
</dbReference>
<dbReference type="EMBL" id="AP012320">
    <property type="protein sequence ID" value="BAL96645.1"/>
    <property type="molecule type" value="Genomic_DNA"/>
</dbReference>
<evidence type="ECO:0000259" key="6">
    <source>
        <dbReference type="PROSITE" id="PS51833"/>
    </source>
</evidence>
<dbReference type="PROSITE" id="PS00108">
    <property type="entry name" value="PROTEIN_KINASE_ST"/>
    <property type="match status" value="1"/>
</dbReference>
<protein>
    <submittedName>
        <fullName evidence="7">Putative serine/threonine protein kinase</fullName>
    </submittedName>
</protein>
<dbReference type="SUPFAM" id="SSF56112">
    <property type="entry name" value="Protein kinase-like (PK-like)"/>
    <property type="match status" value="1"/>
</dbReference>
<evidence type="ECO:0000313" key="8">
    <source>
        <dbReference type="Proteomes" id="UP000007883"/>
    </source>
</evidence>
<dbReference type="InterPro" id="IPR000719">
    <property type="entry name" value="Prot_kinase_dom"/>
</dbReference>
<dbReference type="HOGENOM" id="CLU_018569_0_0_4"/>
<dbReference type="KEGG" id="rge:RGE_33060"/>
<dbReference type="RefSeq" id="WP_014429506.1">
    <property type="nucleotide sequence ID" value="NC_017075.1"/>
</dbReference>
<dbReference type="InterPro" id="IPR008271">
    <property type="entry name" value="Ser/Thr_kinase_AS"/>
</dbReference>
<dbReference type="Proteomes" id="UP000007883">
    <property type="component" value="Chromosome"/>
</dbReference>
<dbReference type="PANTHER" id="PTHR43289">
    <property type="entry name" value="MITOGEN-ACTIVATED PROTEIN KINASE KINASE KINASE 20-RELATED"/>
    <property type="match status" value="1"/>
</dbReference>
<dbReference type="Pfam" id="PF00069">
    <property type="entry name" value="Pkinase"/>
    <property type="match status" value="1"/>
</dbReference>
<keyword evidence="3 7" id="KW-0418">Kinase</keyword>
<evidence type="ECO:0000313" key="7">
    <source>
        <dbReference type="EMBL" id="BAL96645.1"/>
    </source>
</evidence>
<dbReference type="Gene3D" id="3.30.200.20">
    <property type="entry name" value="Phosphorylase Kinase, domain 1"/>
    <property type="match status" value="1"/>
</dbReference>
<dbReference type="PATRIC" id="fig|983917.3.peg.3231"/>
<reference evidence="7 8" key="1">
    <citation type="journal article" date="2012" name="J. Bacteriol.">
        <title>Complete genome sequence of phototrophic betaproteobacterium Rubrivivax gelatinosus IL144.</title>
        <authorList>
            <person name="Nagashima S."/>
            <person name="Kamimura A."/>
            <person name="Shimizu T."/>
            <person name="Nakamura-isaki S."/>
            <person name="Aono E."/>
            <person name="Sakamoto K."/>
            <person name="Ichikawa N."/>
            <person name="Nakazawa H."/>
            <person name="Sekine M."/>
            <person name="Yamazaki S."/>
            <person name="Fujita N."/>
            <person name="Shimada K."/>
            <person name="Hanada S."/>
            <person name="Nagashima K.V.P."/>
        </authorList>
    </citation>
    <scope>NUCLEOTIDE SEQUENCE [LARGE SCALE GENOMIC DNA]</scope>
    <source>
        <strain evidence="8">NBRC 100245 / IL144</strain>
    </source>
</reference>
<dbReference type="eggNOG" id="COG0515">
    <property type="taxonomic scope" value="Bacteria"/>
</dbReference>
<name>I0HUF8_RUBGI</name>
<feature type="domain" description="HDOD" evidence="6">
    <location>
        <begin position="297"/>
        <end position="493"/>
    </location>
</feature>
<dbReference type="Pfam" id="PF08668">
    <property type="entry name" value="HDOD"/>
    <property type="match status" value="1"/>
</dbReference>
<dbReference type="InterPro" id="IPR029016">
    <property type="entry name" value="GAF-like_dom_sf"/>
</dbReference>
<dbReference type="SUPFAM" id="SSF109604">
    <property type="entry name" value="HD-domain/PDEase-like"/>
    <property type="match status" value="1"/>
</dbReference>
<dbReference type="SMART" id="SM00220">
    <property type="entry name" value="S_TKc"/>
    <property type="match status" value="1"/>
</dbReference>
<dbReference type="STRING" id="983917.RGE_33060"/>
<dbReference type="PROSITE" id="PS50011">
    <property type="entry name" value="PROTEIN_KINASE_DOM"/>
    <property type="match status" value="1"/>
</dbReference>
<dbReference type="CDD" id="cd14014">
    <property type="entry name" value="STKc_PknB_like"/>
    <property type="match status" value="1"/>
</dbReference>
<dbReference type="PROSITE" id="PS51833">
    <property type="entry name" value="HDOD"/>
    <property type="match status" value="1"/>
</dbReference>
<sequence>MSLGAGGQVGRFELRRELGRGAQASVWLAHDPRLDRDVALKLLNDSVGSSDVDAWLHEARSVARLTHPNVVPVFEADRHGGQPYFVFEYVPGRTLAETLRERGALPAREAVTLMLGILDALAAAHAQGIVHRDLKPSNVLLGADGRPRVMDFGIATRVDAGSAHRGVIVGTPGYLSPEAARGEPPTPALDVFSAGVVLGEMLGGTRLLPERDVRRAIERVQREDLAIPAEATVEETLRTVVQRALARDASLRYPSVQELHAALTRWLDPEVEAEPAAPAGHGTLDFLLRRMRHKGDFPALSESVVRIQRVATSETESLNRLSSEILKDVALTNKLLRVVNTAHFSSAGGAVSTVSRAVALVGFATVRDMALSLVLLEHMRDKAHANQLKEEFLRALMAGTLADELSAGSRDGEETFLGSMFQNLGRLLTEYYFPEEAEQIRGLLDGPDAPAAAHEAAAARVLGIGFEELGIGIARSWGLPDTLLRTMRSPTGDAPGRAVERGVERQRWVGRLGNEMADAMLFLEPEALPERLAELGARYAPTLGVAPREIAKAAEAARQRLAELAPAMGVQTARGARVRRLLHAQTPAAEVDTLTALQLDNQTVAVAQDTNGRIAPPPPAMADVLAAGIQDITNSMVADDFRLNEVLRMVLETMYRALEFRRVVFCLRDPKTETLTGRFGLGDGVEAVSRAFRVPLKPTGAPDLFAAVCAKGMDTLIADATAANIVARLPAWYREQVAAPSFLLLPMTLKSATFALIYADKAQPGTPGLGEKELSLLRTLRNQAVMAFRQRS</sequence>
<gene>
    <name evidence="7" type="ordered locus">RGE_33060</name>
</gene>
<dbReference type="SUPFAM" id="SSF55781">
    <property type="entry name" value="GAF domain-like"/>
    <property type="match status" value="1"/>
</dbReference>
<keyword evidence="7" id="KW-0723">Serine/threonine-protein kinase</keyword>
<keyword evidence="1" id="KW-0808">Transferase</keyword>
<evidence type="ECO:0000256" key="3">
    <source>
        <dbReference type="ARBA" id="ARBA00022777"/>
    </source>
</evidence>
<organism evidence="7 8">
    <name type="scientific">Rubrivivax gelatinosus (strain NBRC 100245 / IL144)</name>
    <dbReference type="NCBI Taxonomy" id="983917"/>
    <lineage>
        <taxon>Bacteria</taxon>
        <taxon>Pseudomonadati</taxon>
        <taxon>Pseudomonadota</taxon>
        <taxon>Betaproteobacteria</taxon>
        <taxon>Burkholderiales</taxon>
        <taxon>Sphaerotilaceae</taxon>
        <taxon>Rubrivivax</taxon>
    </lineage>
</organism>
<evidence type="ECO:0000256" key="2">
    <source>
        <dbReference type="ARBA" id="ARBA00022741"/>
    </source>
</evidence>
<dbReference type="PANTHER" id="PTHR43289:SF6">
    <property type="entry name" value="SERINE_THREONINE-PROTEIN KINASE NEKL-3"/>
    <property type="match status" value="1"/>
</dbReference>
<dbReference type="GO" id="GO:0004674">
    <property type="term" value="F:protein serine/threonine kinase activity"/>
    <property type="evidence" value="ECO:0007669"/>
    <property type="project" value="UniProtKB-KW"/>
</dbReference>
<evidence type="ECO:0000259" key="5">
    <source>
        <dbReference type="PROSITE" id="PS50011"/>
    </source>
</evidence>
<evidence type="ECO:0000256" key="1">
    <source>
        <dbReference type="ARBA" id="ARBA00022679"/>
    </source>
</evidence>
<dbReference type="Gene3D" id="1.10.3210.10">
    <property type="entry name" value="Hypothetical protein af1432"/>
    <property type="match status" value="1"/>
</dbReference>